<dbReference type="Pfam" id="PF01510">
    <property type="entry name" value="Amidase_2"/>
    <property type="match status" value="1"/>
</dbReference>
<dbReference type="SMART" id="SM00701">
    <property type="entry name" value="PGRP"/>
    <property type="match status" value="1"/>
</dbReference>
<sequence length="949" mass="98566">MRTNQARFITACQTTLALGLVVAVLAPATNVVSLDVVPQPPAGLVQAAPPVNTASVSTSEVPVAPVEPEVKEYAVATGAPASKKPAAKKKSEAPATKKRAEKPSSDHGHDSGHDDGHDHGLSADADEVVEATVKAPVKGYGAVGVTWDNADQVSEGDLALQVRTRVGDEWSEWGDLVYHDEHAPEADSPDARRARGGTDALIVGDVDEVELRADAAGELPEGLSLAVVDPGTTATREEGPAIESQTPAADDDDASAQEGDIELSAAKKKSAPKPTIYSRAQWGANEKLRDKSSLRYGTIKAGFVHHTVNANNYTAAEVPGIIRSIYAYHTKSRGWSDVGYNFLVDRFGRIWEGRYGGVDKAVVGAHTLGYNDYAFAMSAIGNFETVKPPQAMVDAYGALMAWKLSLAGVDASATKVKVGKGTFQAISGHRDAGSTACPGKHLYARLGDIRKLAKSAQGGSVVTPAPAPAPTPTPSPAPKPPYSTPVKDSNLVGTPHPDLVVRRKSDNRLLIIPTGGTSSLRAPKAVSTGWKARGKFFVSADLTGDGRADVVSLDSNGVASIHAGDGKGGFAAPKRRVLATKKHDLLVPYGDLNGDGRADLVGREIKTGKLRGFVQKKNGGFSRVDLKRTVKRYTSLTAVGDITGDGRADLIGRDSAGVTYTLRGTGKNALSTQSRTPGTWAASTAIAGGGDFTRDGVNDLLVRTSNGTLQVLPGRGNGSFGLPLGPLGVRKKITNLSVAPLVTGGLPDVVARRGNSLVLLTNPGTFELGVPIGTGTTAGGIRALINAGDFDGDGHGDVISIRNDGALQLRRGNGTGRLADPKRIGGGFSEVQNLEAVGDIDGDKMPDLIGTVAGKTVFYAGRGAKTVAAGVPATGFSGALGRLKTSSVYNPTLYDWKVAISDAHLAKGTTDLLARDKKTGLLYLFTSSANGLTGRRLLGEGLGAYDLAG</sequence>
<keyword evidence="8" id="KW-1185">Reference proteome</keyword>
<dbReference type="Gene3D" id="2.130.10.130">
    <property type="entry name" value="Integrin alpha, N-terminal"/>
    <property type="match status" value="1"/>
</dbReference>
<keyword evidence="2 4" id="KW-0732">Signal</keyword>
<dbReference type="InterPro" id="IPR002502">
    <property type="entry name" value="Amidase_domain"/>
</dbReference>
<evidence type="ECO:0000256" key="2">
    <source>
        <dbReference type="ARBA" id="ARBA00022729"/>
    </source>
</evidence>
<evidence type="ECO:0000259" key="5">
    <source>
        <dbReference type="SMART" id="SM00644"/>
    </source>
</evidence>
<dbReference type="Proteomes" id="UP000307808">
    <property type="component" value="Unassembled WGS sequence"/>
</dbReference>
<dbReference type="PANTHER" id="PTHR11022:SF41">
    <property type="entry name" value="PEPTIDOGLYCAN-RECOGNITION PROTEIN LC-RELATED"/>
    <property type="match status" value="1"/>
</dbReference>
<dbReference type="GO" id="GO:0008745">
    <property type="term" value="F:N-acetylmuramoyl-L-alanine amidase activity"/>
    <property type="evidence" value="ECO:0007669"/>
    <property type="project" value="InterPro"/>
</dbReference>
<dbReference type="PANTHER" id="PTHR11022">
    <property type="entry name" value="PEPTIDOGLYCAN RECOGNITION PROTEIN"/>
    <property type="match status" value="1"/>
</dbReference>
<dbReference type="RefSeq" id="WP_137067186.1">
    <property type="nucleotide sequence ID" value="NZ_CP040748.1"/>
</dbReference>
<feature type="domain" description="N-acetylmuramoyl-L-alanine amidase" evidence="5">
    <location>
        <begin position="287"/>
        <end position="439"/>
    </location>
</feature>
<feature type="compositionally biased region" description="Basic and acidic residues" evidence="3">
    <location>
        <begin position="101"/>
        <end position="121"/>
    </location>
</feature>
<dbReference type="SMART" id="SM00644">
    <property type="entry name" value="Ami_2"/>
    <property type="match status" value="1"/>
</dbReference>
<dbReference type="SUPFAM" id="SSF69318">
    <property type="entry name" value="Integrin alpha N-terminal domain"/>
    <property type="match status" value="1"/>
</dbReference>
<dbReference type="Pfam" id="PF13517">
    <property type="entry name" value="FG-GAP_3"/>
    <property type="match status" value="2"/>
</dbReference>
<evidence type="ECO:0000256" key="3">
    <source>
        <dbReference type="SAM" id="MobiDB-lite"/>
    </source>
</evidence>
<evidence type="ECO:0000259" key="6">
    <source>
        <dbReference type="SMART" id="SM00701"/>
    </source>
</evidence>
<feature type="domain" description="Peptidoglycan recognition protein family" evidence="6">
    <location>
        <begin position="274"/>
        <end position="422"/>
    </location>
</feature>
<evidence type="ECO:0008006" key="9">
    <source>
        <dbReference type="Google" id="ProtNLM"/>
    </source>
</evidence>
<reference evidence="7 8" key="1">
    <citation type="submission" date="2019-04" db="EMBL/GenBank/DDBJ databases">
        <authorList>
            <person name="Dong K."/>
        </authorList>
    </citation>
    <scope>NUCLEOTIDE SEQUENCE [LARGE SCALE GENOMIC DNA]</scope>
    <source>
        <strain evidence="8">dk3543</strain>
    </source>
</reference>
<feature type="region of interest" description="Disordered" evidence="3">
    <location>
        <begin position="77"/>
        <end position="121"/>
    </location>
</feature>
<dbReference type="CDD" id="cd06583">
    <property type="entry name" value="PGRP"/>
    <property type="match status" value="1"/>
</dbReference>
<dbReference type="InterPro" id="IPR036505">
    <property type="entry name" value="Amidase/PGRP_sf"/>
</dbReference>
<feature type="signal peptide" evidence="4">
    <location>
        <begin position="1"/>
        <end position="28"/>
    </location>
</feature>
<comment type="caution">
    <text evidence="7">The sequence shown here is derived from an EMBL/GenBank/DDBJ whole genome shotgun (WGS) entry which is preliminary data.</text>
</comment>
<dbReference type="GO" id="GO:0009253">
    <property type="term" value="P:peptidoglycan catabolic process"/>
    <property type="evidence" value="ECO:0007669"/>
    <property type="project" value="InterPro"/>
</dbReference>
<proteinExistence type="inferred from homology"/>
<dbReference type="AlphaFoldDB" id="A0A4U2YJ25"/>
<protein>
    <recommendedName>
        <fullName evidence="9">Peptidoglycan recognition protein family domain-containing protein</fullName>
    </recommendedName>
</protein>
<evidence type="ECO:0000313" key="7">
    <source>
        <dbReference type="EMBL" id="TKI60880.1"/>
    </source>
</evidence>
<dbReference type="InterPro" id="IPR028994">
    <property type="entry name" value="Integrin_alpha_N"/>
</dbReference>
<feature type="region of interest" description="Disordered" evidence="3">
    <location>
        <begin position="233"/>
        <end position="257"/>
    </location>
</feature>
<evidence type="ECO:0000313" key="8">
    <source>
        <dbReference type="Proteomes" id="UP000307808"/>
    </source>
</evidence>
<dbReference type="InterPro" id="IPR013517">
    <property type="entry name" value="FG-GAP"/>
</dbReference>
<dbReference type="EMBL" id="SZPY01000004">
    <property type="protein sequence ID" value="TKI60880.1"/>
    <property type="molecule type" value="Genomic_DNA"/>
</dbReference>
<name>A0A4U2YJ25_9ACTN</name>
<feature type="region of interest" description="Disordered" evidence="3">
    <location>
        <begin position="457"/>
        <end position="498"/>
    </location>
</feature>
<dbReference type="InterPro" id="IPR006619">
    <property type="entry name" value="PGRP_domain_met/bac"/>
</dbReference>
<feature type="chain" id="PRO_5020499382" description="Peptidoglycan recognition protein family domain-containing protein" evidence="4">
    <location>
        <begin position="29"/>
        <end position="949"/>
    </location>
</feature>
<dbReference type="SUPFAM" id="SSF55846">
    <property type="entry name" value="N-acetylmuramoyl-L-alanine amidase-like"/>
    <property type="match status" value="1"/>
</dbReference>
<accession>A0A4U2YJ25</accession>
<feature type="compositionally biased region" description="Pro residues" evidence="3">
    <location>
        <begin position="465"/>
        <end position="483"/>
    </location>
</feature>
<evidence type="ECO:0000256" key="1">
    <source>
        <dbReference type="ARBA" id="ARBA00007553"/>
    </source>
</evidence>
<organism evidence="7 8">
    <name type="scientific">Nocardioides jishulii</name>
    <dbReference type="NCBI Taxonomy" id="2575440"/>
    <lineage>
        <taxon>Bacteria</taxon>
        <taxon>Bacillati</taxon>
        <taxon>Actinomycetota</taxon>
        <taxon>Actinomycetes</taxon>
        <taxon>Propionibacteriales</taxon>
        <taxon>Nocardioidaceae</taxon>
        <taxon>Nocardioides</taxon>
    </lineage>
</organism>
<dbReference type="InterPro" id="IPR015510">
    <property type="entry name" value="PGRP"/>
</dbReference>
<dbReference type="Gene3D" id="3.40.80.10">
    <property type="entry name" value="Peptidoglycan recognition protein-like"/>
    <property type="match status" value="1"/>
</dbReference>
<gene>
    <name evidence="7" type="ORF">FC770_15395</name>
</gene>
<comment type="similarity">
    <text evidence="1">Belongs to the N-acetylmuramoyl-L-alanine amidase 2 family.</text>
</comment>
<dbReference type="GO" id="GO:0008270">
    <property type="term" value="F:zinc ion binding"/>
    <property type="evidence" value="ECO:0007669"/>
    <property type="project" value="InterPro"/>
</dbReference>
<evidence type="ECO:0000256" key="4">
    <source>
        <dbReference type="SAM" id="SignalP"/>
    </source>
</evidence>
<dbReference type="OrthoDB" id="514320at2"/>